<keyword evidence="5" id="KW-1185">Reference proteome</keyword>
<protein>
    <recommendedName>
        <fullName evidence="3">HTH araC/xylS-type domain-containing protein</fullName>
    </recommendedName>
</protein>
<reference evidence="4 5" key="1">
    <citation type="submission" date="2023-02" db="EMBL/GenBank/DDBJ databases">
        <authorList>
            <person name="Mo P."/>
        </authorList>
    </citation>
    <scope>NUCLEOTIDE SEQUENCE [LARGE SCALE GENOMIC DNA]</scope>
    <source>
        <strain evidence="4 5">HUAS 3</strain>
    </source>
</reference>
<evidence type="ECO:0000313" key="5">
    <source>
        <dbReference type="Proteomes" id="UP001219605"/>
    </source>
</evidence>
<accession>A0ABY7ZNL1</accession>
<proteinExistence type="predicted"/>
<dbReference type="Proteomes" id="UP001219605">
    <property type="component" value="Chromosome"/>
</dbReference>
<sequence>MIARRYGFTSPAHFSRLFARTYGQPPHDDRRTGQERAIVHGMQ</sequence>
<evidence type="ECO:0000259" key="3">
    <source>
        <dbReference type="PROSITE" id="PS01124"/>
    </source>
</evidence>
<dbReference type="Gene3D" id="1.10.10.60">
    <property type="entry name" value="Homeodomain-like"/>
    <property type="match status" value="1"/>
</dbReference>
<feature type="domain" description="HTH araC/xylS-type" evidence="3">
    <location>
        <begin position="1"/>
        <end position="32"/>
    </location>
</feature>
<name>A0ABY7ZNL1_9ACTN</name>
<gene>
    <name evidence="4" type="ORF">PVK37_24760</name>
</gene>
<dbReference type="SUPFAM" id="SSF46689">
    <property type="entry name" value="Homeodomain-like"/>
    <property type="match status" value="1"/>
</dbReference>
<evidence type="ECO:0000256" key="2">
    <source>
        <dbReference type="ARBA" id="ARBA00023163"/>
    </source>
</evidence>
<dbReference type="InterPro" id="IPR009057">
    <property type="entry name" value="Homeodomain-like_sf"/>
</dbReference>
<dbReference type="PROSITE" id="PS01124">
    <property type="entry name" value="HTH_ARAC_FAMILY_2"/>
    <property type="match status" value="1"/>
</dbReference>
<dbReference type="EMBL" id="CP118615">
    <property type="protein sequence ID" value="WDZ83648.1"/>
    <property type="molecule type" value="Genomic_DNA"/>
</dbReference>
<evidence type="ECO:0000256" key="1">
    <source>
        <dbReference type="ARBA" id="ARBA00023015"/>
    </source>
</evidence>
<keyword evidence="2" id="KW-0804">Transcription</keyword>
<keyword evidence="1" id="KW-0805">Transcription regulation</keyword>
<dbReference type="InterPro" id="IPR018060">
    <property type="entry name" value="HTH_AraC"/>
</dbReference>
<organism evidence="4 5">
    <name type="scientific">Micromonospora cathayae</name>
    <dbReference type="NCBI Taxonomy" id="3028804"/>
    <lineage>
        <taxon>Bacteria</taxon>
        <taxon>Bacillati</taxon>
        <taxon>Actinomycetota</taxon>
        <taxon>Actinomycetes</taxon>
        <taxon>Micromonosporales</taxon>
        <taxon>Micromonosporaceae</taxon>
        <taxon>Micromonospora</taxon>
    </lineage>
</organism>
<evidence type="ECO:0000313" key="4">
    <source>
        <dbReference type="EMBL" id="WDZ83648.1"/>
    </source>
</evidence>